<evidence type="ECO:0000256" key="1">
    <source>
        <dbReference type="SAM" id="MobiDB-lite"/>
    </source>
</evidence>
<evidence type="ECO:0000313" key="2">
    <source>
        <dbReference type="EMBL" id="CAK0854923.1"/>
    </source>
</evidence>
<reference evidence="2" key="1">
    <citation type="submission" date="2023-10" db="EMBL/GenBank/DDBJ databases">
        <authorList>
            <person name="Chen Y."/>
            <person name="Shah S."/>
            <person name="Dougan E. K."/>
            <person name="Thang M."/>
            <person name="Chan C."/>
        </authorList>
    </citation>
    <scope>NUCLEOTIDE SEQUENCE [LARGE SCALE GENOMIC DNA]</scope>
</reference>
<organism evidence="2 3">
    <name type="scientific">Prorocentrum cordatum</name>
    <dbReference type="NCBI Taxonomy" id="2364126"/>
    <lineage>
        <taxon>Eukaryota</taxon>
        <taxon>Sar</taxon>
        <taxon>Alveolata</taxon>
        <taxon>Dinophyceae</taxon>
        <taxon>Prorocentrales</taxon>
        <taxon>Prorocentraceae</taxon>
        <taxon>Prorocentrum</taxon>
    </lineage>
</organism>
<comment type="caution">
    <text evidence="2">The sequence shown here is derived from an EMBL/GenBank/DDBJ whole genome shotgun (WGS) entry which is preliminary data.</text>
</comment>
<proteinExistence type="predicted"/>
<gene>
    <name evidence="2" type="ORF">PCOR1329_LOCUS45813</name>
</gene>
<dbReference type="Proteomes" id="UP001189429">
    <property type="component" value="Unassembled WGS sequence"/>
</dbReference>
<keyword evidence="3" id="KW-1185">Reference proteome</keyword>
<evidence type="ECO:0000313" key="3">
    <source>
        <dbReference type="Proteomes" id="UP001189429"/>
    </source>
</evidence>
<feature type="region of interest" description="Disordered" evidence="1">
    <location>
        <begin position="55"/>
        <end position="74"/>
    </location>
</feature>
<sequence length="390" mass="41605">MPVTCGRSPTLAEHGVGQGICGPVRPACKTISVTPNMCSTGASFPFSAPPSHGNLISGLGNQRHSATPPPDLSNQRSVHGLSCYGRSPRALPRFCRAHFRALIYFLACAPSTVPAFRECLPHVRVAGRRGCCQSGRNAGSAFANRQWPQARLCRAGLASTANCRPCVRAGLCDPQIADPSFTGHLAHRILTCPATAPHRRRMAPAWIQDLVRQHTDPEGVLSLSSAYLDLLTRGIAPSPASAVDPPPEQETFEWVVPPGPLAAQVNAYVDGSRLDGEADLHDLCARQGWAIAAYDGSWQLVAAAHGRTPPRAVGIHATELWGLLMAVRSCDPAASLKVDCSAVQLGAQRDLRWATAPCRILARAWGPISVALESNPDWVMWMPAHNAATS</sequence>
<evidence type="ECO:0008006" key="4">
    <source>
        <dbReference type="Google" id="ProtNLM"/>
    </source>
</evidence>
<accession>A0ABN9U8N6</accession>
<name>A0ABN9U8N6_9DINO</name>
<dbReference type="EMBL" id="CAUYUJ010015505">
    <property type="protein sequence ID" value="CAK0854923.1"/>
    <property type="molecule type" value="Genomic_DNA"/>
</dbReference>
<protein>
    <recommendedName>
        <fullName evidence="4">RNase H type-1 domain-containing protein</fullName>
    </recommendedName>
</protein>